<dbReference type="InterPro" id="IPR050482">
    <property type="entry name" value="Sensor_HK_TwoCompSys"/>
</dbReference>
<evidence type="ECO:0000256" key="4">
    <source>
        <dbReference type="SAM" id="Phobius"/>
    </source>
</evidence>
<dbReference type="Proteomes" id="UP000219042">
    <property type="component" value="Unassembled WGS sequence"/>
</dbReference>
<sequence length="611" mass="69644">MIASTAYAAQPSVCTTNIQHIAVAQAIGDGTQRPLQGWQTIKQLPDFIDDHWKLYSGSVWYRIRWDYHCPITQKNPVTLVISHINMAGQVYINDDLLWQDQSLVEPLSRSWNMPRYWNIPASALKQGENIIWIRVVAVATQTSGLGQVVLGDASQVMPRYQNFWREQRVLMFFNLIFSLTLGVIALLVWLFQRKEHVFGWFALNSLAWVLIIYNVVALKPPFGLDTLQMARINIVAITAYSVFACFYAWRLAQRRFAHLERGLIVLLLSIVLLAIFLPDHIAILNTFLVITFIVAMLISIVHFISYPFIAWRSRQLEAYLLAGVFIIYVALMTHDILYLLRVINSFPIIAYTAPLTTLLIAIILAMRLAKNVKRIEGFNKALKENVLQAKEELTTSLNIQHKLALENTRLQERMNLAHDLHDGLGGSLVRSMAIVDQSKDNLTNPQFLSMLKLLRDDLRQIIDSGSSLGAKVPETPIIWGAPVRYRFIQIFDELDIQSSWSFPTVWQSKPTALECLTVLRVIEESLTNILKHSQATQVNVHLYYRLPTQLVFEIEDNGIGFDVDSVLESGISVGIRSMQIRLAKIQANMHIESQPGRTFIQVIKDFKPIQP</sequence>
<evidence type="ECO:0000256" key="1">
    <source>
        <dbReference type="ARBA" id="ARBA00022679"/>
    </source>
</evidence>
<dbReference type="Gene3D" id="3.30.565.10">
    <property type="entry name" value="Histidine kinase-like ATPase, C-terminal domain"/>
    <property type="match status" value="1"/>
</dbReference>
<dbReference type="PANTHER" id="PTHR24421">
    <property type="entry name" value="NITRATE/NITRITE SENSOR PROTEIN NARX-RELATED"/>
    <property type="match status" value="1"/>
</dbReference>
<evidence type="ECO:0000259" key="5">
    <source>
        <dbReference type="SMART" id="SM00387"/>
    </source>
</evidence>
<evidence type="ECO:0000256" key="2">
    <source>
        <dbReference type="ARBA" id="ARBA00022777"/>
    </source>
</evidence>
<dbReference type="GO" id="GO:0000160">
    <property type="term" value="P:phosphorelay signal transduction system"/>
    <property type="evidence" value="ECO:0007669"/>
    <property type="project" value="UniProtKB-KW"/>
</dbReference>
<keyword evidence="1" id="KW-0808">Transferase</keyword>
<dbReference type="AlphaFoldDB" id="A0A240EAQ8"/>
<name>A0A240EAQ8_9GAMM</name>
<feature type="transmembrane region" description="Helical" evidence="4">
    <location>
        <begin position="261"/>
        <end position="277"/>
    </location>
</feature>
<dbReference type="InterPro" id="IPR003594">
    <property type="entry name" value="HATPase_dom"/>
</dbReference>
<feature type="transmembrane region" description="Helical" evidence="4">
    <location>
        <begin position="230"/>
        <end position="249"/>
    </location>
</feature>
<evidence type="ECO:0000313" key="7">
    <source>
        <dbReference type="Proteomes" id="UP000219042"/>
    </source>
</evidence>
<feature type="transmembrane region" description="Helical" evidence="4">
    <location>
        <begin position="170"/>
        <end position="191"/>
    </location>
</feature>
<dbReference type="SUPFAM" id="SSF55874">
    <property type="entry name" value="ATPase domain of HSP90 chaperone/DNA topoisomerase II/histidine kinase"/>
    <property type="match status" value="1"/>
</dbReference>
<dbReference type="InterPro" id="IPR036890">
    <property type="entry name" value="HATPase_C_sf"/>
</dbReference>
<feature type="domain" description="Histidine kinase/HSP90-like ATPase" evidence="5">
    <location>
        <begin position="513"/>
        <end position="608"/>
    </location>
</feature>
<dbReference type="SMART" id="SM00387">
    <property type="entry name" value="HATPase_c"/>
    <property type="match status" value="1"/>
</dbReference>
<dbReference type="RefSeq" id="WP_228150422.1">
    <property type="nucleotide sequence ID" value="NZ_BAABHT010000005.1"/>
</dbReference>
<accession>A0A240EAQ8</accession>
<dbReference type="GO" id="GO:0016301">
    <property type="term" value="F:kinase activity"/>
    <property type="evidence" value="ECO:0007669"/>
    <property type="project" value="UniProtKB-KW"/>
</dbReference>
<feature type="transmembrane region" description="Helical" evidence="4">
    <location>
        <begin position="198"/>
        <end position="218"/>
    </location>
</feature>
<dbReference type="CDD" id="cd16917">
    <property type="entry name" value="HATPase_UhpB-NarQ-NarX-like"/>
    <property type="match status" value="1"/>
</dbReference>
<keyword evidence="2 6" id="KW-0418">Kinase</keyword>
<feature type="transmembrane region" description="Helical" evidence="4">
    <location>
        <begin position="318"/>
        <end position="340"/>
    </location>
</feature>
<proteinExistence type="predicted"/>
<keyword evidence="4" id="KW-0472">Membrane</keyword>
<dbReference type="Gene3D" id="2.60.120.260">
    <property type="entry name" value="Galactose-binding domain-like"/>
    <property type="match status" value="1"/>
</dbReference>
<keyword evidence="3" id="KW-0902">Two-component regulatory system</keyword>
<feature type="transmembrane region" description="Helical" evidence="4">
    <location>
        <begin position="283"/>
        <end position="306"/>
    </location>
</feature>
<keyword evidence="7" id="KW-1185">Reference proteome</keyword>
<feature type="transmembrane region" description="Helical" evidence="4">
    <location>
        <begin position="346"/>
        <end position="366"/>
    </location>
</feature>
<reference evidence="7" key="1">
    <citation type="submission" date="2016-09" db="EMBL/GenBank/DDBJ databases">
        <authorList>
            <person name="Varghese N."/>
            <person name="Submissions S."/>
        </authorList>
    </citation>
    <scope>NUCLEOTIDE SEQUENCE [LARGE SCALE GENOMIC DNA]</scope>
    <source>
        <strain evidence="7">ANC 4466</strain>
    </source>
</reference>
<evidence type="ECO:0000256" key="3">
    <source>
        <dbReference type="ARBA" id="ARBA00023012"/>
    </source>
</evidence>
<dbReference type="SUPFAM" id="SSF49785">
    <property type="entry name" value="Galactose-binding domain-like"/>
    <property type="match status" value="1"/>
</dbReference>
<keyword evidence="4" id="KW-1133">Transmembrane helix</keyword>
<protein>
    <submittedName>
        <fullName evidence="6">Signal transduction histidine kinase</fullName>
    </submittedName>
</protein>
<dbReference type="Pfam" id="PF02518">
    <property type="entry name" value="HATPase_c"/>
    <property type="match status" value="1"/>
</dbReference>
<evidence type="ECO:0000313" key="6">
    <source>
        <dbReference type="EMBL" id="SNX45626.1"/>
    </source>
</evidence>
<gene>
    <name evidence="6" type="ORF">SAMN05421731_105180</name>
</gene>
<keyword evidence="4" id="KW-0812">Transmembrane</keyword>
<dbReference type="InterPro" id="IPR008979">
    <property type="entry name" value="Galactose-bd-like_sf"/>
</dbReference>
<dbReference type="EMBL" id="OANT01000005">
    <property type="protein sequence ID" value="SNX45626.1"/>
    <property type="molecule type" value="Genomic_DNA"/>
</dbReference>
<organism evidence="6 7">
    <name type="scientific">Acinetobacter puyangensis</name>
    <dbReference type="NCBI Taxonomy" id="1096779"/>
    <lineage>
        <taxon>Bacteria</taxon>
        <taxon>Pseudomonadati</taxon>
        <taxon>Pseudomonadota</taxon>
        <taxon>Gammaproteobacteria</taxon>
        <taxon>Moraxellales</taxon>
        <taxon>Moraxellaceae</taxon>
        <taxon>Acinetobacter</taxon>
    </lineage>
</organism>